<dbReference type="EnsemblMetazoa" id="XM_030973461">
    <property type="protein sequence ID" value="XP_030829321"/>
    <property type="gene ID" value="LOC115919487"/>
</dbReference>
<feature type="transmembrane region" description="Helical" evidence="10">
    <location>
        <begin position="338"/>
        <end position="366"/>
    </location>
</feature>
<evidence type="ECO:0000256" key="7">
    <source>
        <dbReference type="ARBA" id="ARBA00022989"/>
    </source>
</evidence>
<dbReference type="InterPro" id="IPR050369">
    <property type="entry name" value="RBOH/FRE"/>
</dbReference>
<dbReference type="GO" id="GO:0005886">
    <property type="term" value="C:plasma membrane"/>
    <property type="evidence" value="ECO:0000318"/>
    <property type="project" value="GO_Central"/>
</dbReference>
<dbReference type="FunFam" id="3.40.50.80:FF:000012">
    <property type="entry name" value="NADPH oxidase, isoform B"/>
    <property type="match status" value="1"/>
</dbReference>
<dbReference type="Proteomes" id="UP000007110">
    <property type="component" value="Unassembled WGS sequence"/>
</dbReference>
<dbReference type="Pfam" id="PF13405">
    <property type="entry name" value="EF-hand_6"/>
    <property type="match status" value="1"/>
</dbReference>
<dbReference type="SMART" id="SM00054">
    <property type="entry name" value="EFh"/>
    <property type="match status" value="3"/>
</dbReference>
<feature type="domain" description="EF-hand" evidence="11">
    <location>
        <begin position="61"/>
        <end position="96"/>
    </location>
</feature>
<dbReference type="FunFam" id="2.40.30.10:FF:000056">
    <property type="entry name" value="NADPH oxidase 5"/>
    <property type="match status" value="1"/>
</dbReference>
<dbReference type="PROSITE" id="PS51384">
    <property type="entry name" value="FAD_FR"/>
    <property type="match status" value="1"/>
</dbReference>
<evidence type="ECO:0000256" key="10">
    <source>
        <dbReference type="SAM" id="Phobius"/>
    </source>
</evidence>
<evidence type="ECO:0000313" key="14">
    <source>
        <dbReference type="Proteomes" id="UP000007110"/>
    </source>
</evidence>
<dbReference type="RefSeq" id="XP_030855808.1">
    <property type="nucleotide sequence ID" value="XM_030999948.1"/>
</dbReference>
<dbReference type="InterPro" id="IPR002048">
    <property type="entry name" value="EF_hand_dom"/>
</dbReference>
<comment type="subcellular location">
    <subcellularLocation>
        <location evidence="1">Membrane</location>
        <topology evidence="1">Multi-pass membrane protein</topology>
    </subcellularLocation>
</comment>
<evidence type="ECO:0000256" key="8">
    <source>
        <dbReference type="ARBA" id="ARBA00023002"/>
    </source>
</evidence>
<dbReference type="SUPFAM" id="SSF63380">
    <property type="entry name" value="Riboflavin synthase domain-like"/>
    <property type="match status" value="1"/>
</dbReference>
<evidence type="ECO:0000256" key="5">
    <source>
        <dbReference type="ARBA" id="ARBA00022837"/>
    </source>
</evidence>
<feature type="transmembrane region" description="Helical" evidence="10">
    <location>
        <begin position="378"/>
        <end position="396"/>
    </location>
</feature>
<dbReference type="GO" id="GO:0043020">
    <property type="term" value="C:NADPH oxidase complex"/>
    <property type="evidence" value="ECO:0000318"/>
    <property type="project" value="GO_Central"/>
</dbReference>
<feature type="transmembrane region" description="Helical" evidence="10">
    <location>
        <begin position="216"/>
        <end position="235"/>
    </location>
</feature>
<feature type="domain" description="EF-hand" evidence="11">
    <location>
        <begin position="141"/>
        <end position="176"/>
    </location>
</feature>
<dbReference type="PANTHER" id="PTHR11972:SF58">
    <property type="entry name" value="NADPH OXIDASE 5"/>
    <property type="match status" value="1"/>
</dbReference>
<keyword evidence="5" id="KW-0106">Calcium</keyword>
<dbReference type="InterPro" id="IPR017938">
    <property type="entry name" value="Riboflavin_synthase-like_b-brl"/>
</dbReference>
<protein>
    <recommendedName>
        <fullName evidence="15">NADPH oxidase 5</fullName>
    </recommendedName>
</protein>
<reference evidence="14" key="1">
    <citation type="submission" date="2015-02" db="EMBL/GenBank/DDBJ databases">
        <title>Genome sequencing for Strongylocentrotus purpuratus.</title>
        <authorList>
            <person name="Murali S."/>
            <person name="Liu Y."/>
            <person name="Vee V."/>
            <person name="English A."/>
            <person name="Wang M."/>
            <person name="Skinner E."/>
            <person name="Han Y."/>
            <person name="Muzny D.M."/>
            <person name="Worley K.C."/>
            <person name="Gibbs R.A."/>
        </authorList>
    </citation>
    <scope>NUCLEOTIDE SEQUENCE</scope>
</reference>
<evidence type="ECO:0000256" key="2">
    <source>
        <dbReference type="ARBA" id="ARBA00022630"/>
    </source>
</evidence>
<dbReference type="PRINTS" id="PR00450">
    <property type="entry name" value="RECOVERIN"/>
</dbReference>
<evidence type="ECO:0000256" key="4">
    <source>
        <dbReference type="ARBA" id="ARBA00022827"/>
    </source>
</evidence>
<dbReference type="InParanoid" id="A0A7M7T5Q8"/>
<dbReference type="OMA" id="WFVVPGC"/>
<evidence type="ECO:0000259" key="12">
    <source>
        <dbReference type="PROSITE" id="PS51384"/>
    </source>
</evidence>
<dbReference type="SUPFAM" id="SSF47473">
    <property type="entry name" value="EF-hand"/>
    <property type="match status" value="1"/>
</dbReference>
<accession>A0A7M7T5Q8</accession>
<keyword evidence="9 10" id="KW-0472">Membrane</keyword>
<evidence type="ECO:0000256" key="1">
    <source>
        <dbReference type="ARBA" id="ARBA00004141"/>
    </source>
</evidence>
<keyword evidence="4" id="KW-0274">FAD</keyword>
<evidence type="ECO:0000259" key="11">
    <source>
        <dbReference type="PROSITE" id="PS50222"/>
    </source>
</evidence>
<dbReference type="InterPro" id="IPR018247">
    <property type="entry name" value="EF_Hand_1_Ca_BS"/>
</dbReference>
<sequence length="826" mass="94215">MMEMATARRKSSLAFSSVCGNAQPADEDSQWLSWAEKQFCQIAGEDRQIDEDEFKMALNIKKSFFAERFFHLFDQDGSGYISLDELMEGLYLLTKGDPVDKLRFLFSVYDVDGNGAIDHEELKVVLRACLCESSMTISEATIDALTSALFEAADTDGSGAISFEELKEELEKNPDVMENLTISAASWLKPPSLKPSRRVLPRYLTWRYVHNNYRKILFLVVFILINVALFTEAAYRYAKKKSNWCLITARGCGQCLNFNSAFVLVLMLRKTITTLRTTKAAEILPTDQNIVFHKLVGIFIALLSGIHTLGHIGNAWFVEKTTDGNVTMSALLFTNPHLTSLGLAPVSGSAFLTGWVLDIILAIMVICSMPFVRRSGHFQVFYFTHMLYVVFWGLLLIHGPRFWYWFVVPGIIFIVEKLSQTKCVKQARYGKTYVQEVNLLPSGVTHLALTRPNRFHYKAGDYIFINIPQIAQYEWHPFTISSAPEQQGTISMHIRSAGNWTNRLYAFFEDRQKRNRDETELLLGSASDIRVAMETEEVEETNHAGEFIRLREMECDAAEADVVKPTLNHRGANGNLPHGLPRGYSVEREESEDNQHQHRTIACQTTFEMKGAKSWRSSLREEKIQVFIDGPYGTATRGIFQAEHAILVGAGIGVTPFASILQSIMHRYRVGRQTCPICQHTWLGNIPTDMMRLKKVDFIWINRNQNAFEWFVSLLTQLEMEQAQEPFDRFLELHMYMTSAMAKNDMKGIGLQMALDIMHKKGHRDLITGLKTRTQPGRPDWNKIFTQIAREKKGKVQVFFCGSPTLAKIIKKSCEKFNFSFHKENF</sequence>
<dbReference type="OrthoDB" id="167398at2759"/>
<feature type="domain" description="EF-hand" evidence="11">
    <location>
        <begin position="97"/>
        <end position="132"/>
    </location>
</feature>
<dbReference type="CDD" id="cd06186">
    <property type="entry name" value="NOX_Duox_like_FAD_NADP"/>
    <property type="match status" value="1"/>
</dbReference>
<organism evidence="13 14">
    <name type="scientific">Strongylocentrotus purpuratus</name>
    <name type="common">Purple sea urchin</name>
    <dbReference type="NCBI Taxonomy" id="7668"/>
    <lineage>
        <taxon>Eukaryota</taxon>
        <taxon>Metazoa</taxon>
        <taxon>Echinodermata</taxon>
        <taxon>Eleutherozoa</taxon>
        <taxon>Echinozoa</taxon>
        <taxon>Echinoidea</taxon>
        <taxon>Euechinoidea</taxon>
        <taxon>Echinacea</taxon>
        <taxon>Camarodonta</taxon>
        <taxon>Echinidea</taxon>
        <taxon>Strongylocentrotidae</taxon>
        <taxon>Strongylocentrotus</taxon>
    </lineage>
</organism>
<dbReference type="Pfam" id="PF01794">
    <property type="entry name" value="Ferric_reduct"/>
    <property type="match status" value="1"/>
</dbReference>
<dbReference type="GO" id="GO:0042554">
    <property type="term" value="P:superoxide anion generation"/>
    <property type="evidence" value="ECO:0000318"/>
    <property type="project" value="GO_Central"/>
</dbReference>
<dbReference type="SUPFAM" id="SSF52343">
    <property type="entry name" value="Ferredoxin reductase-like, C-terminal NADP-linked domain"/>
    <property type="match status" value="1"/>
</dbReference>
<evidence type="ECO:0000256" key="3">
    <source>
        <dbReference type="ARBA" id="ARBA00022692"/>
    </source>
</evidence>
<keyword evidence="7 10" id="KW-1133">Transmembrane helix</keyword>
<dbReference type="RefSeq" id="XP_030829321.1">
    <property type="nucleotide sequence ID" value="XM_030973461.1"/>
</dbReference>
<dbReference type="GO" id="GO:0016175">
    <property type="term" value="F:superoxide-generating NAD(P)H oxidase activity"/>
    <property type="evidence" value="ECO:0000318"/>
    <property type="project" value="GO_Central"/>
</dbReference>
<dbReference type="GeneID" id="581656"/>
<evidence type="ECO:0008006" key="15">
    <source>
        <dbReference type="Google" id="ProtNLM"/>
    </source>
</evidence>
<keyword evidence="3 10" id="KW-0812">Transmembrane</keyword>
<keyword evidence="14" id="KW-1185">Reference proteome</keyword>
<dbReference type="PROSITE" id="PS00018">
    <property type="entry name" value="EF_HAND_1"/>
    <property type="match status" value="3"/>
</dbReference>
<dbReference type="InterPro" id="IPR013121">
    <property type="entry name" value="Fe_red_NAD-bd_6"/>
</dbReference>
<keyword evidence="6" id="KW-0521">NADP</keyword>
<dbReference type="AlphaFoldDB" id="A0A7M7T5Q8"/>
<name>A0A7M7T5Q8_STRPU</name>
<reference evidence="13" key="2">
    <citation type="submission" date="2021-01" db="UniProtKB">
        <authorList>
            <consortium name="EnsemblMetazoa"/>
        </authorList>
    </citation>
    <scope>IDENTIFICATION</scope>
</reference>
<dbReference type="InterPro" id="IPR011992">
    <property type="entry name" value="EF-hand-dom_pair"/>
</dbReference>
<dbReference type="Gene3D" id="3.40.50.80">
    <property type="entry name" value="Nucleotide-binding domain of ferredoxin-NADP reductase (FNR) module"/>
    <property type="match status" value="1"/>
</dbReference>
<dbReference type="Pfam" id="PF08022">
    <property type="entry name" value="FAD_binding_8"/>
    <property type="match status" value="1"/>
</dbReference>
<dbReference type="EnsemblMetazoa" id="XM_030999948">
    <property type="protein sequence ID" value="XP_030855808"/>
    <property type="gene ID" value="LOC581656"/>
</dbReference>
<dbReference type="Pfam" id="PF13499">
    <property type="entry name" value="EF-hand_7"/>
    <property type="match status" value="1"/>
</dbReference>
<dbReference type="SFLD" id="SFLDG01169">
    <property type="entry name" value="NADPH_oxidase_subgroup_(NOX)"/>
    <property type="match status" value="1"/>
</dbReference>
<dbReference type="SFLD" id="SFLDS00052">
    <property type="entry name" value="Ferric_Reductase_Domain"/>
    <property type="match status" value="1"/>
</dbReference>
<proteinExistence type="predicted"/>
<dbReference type="PROSITE" id="PS50222">
    <property type="entry name" value="EF_HAND_2"/>
    <property type="match status" value="3"/>
</dbReference>
<dbReference type="KEGG" id="spu:115919487"/>
<dbReference type="Pfam" id="PF08030">
    <property type="entry name" value="NAD_binding_6"/>
    <property type="match status" value="1"/>
</dbReference>
<dbReference type="InterPro" id="IPR017927">
    <property type="entry name" value="FAD-bd_FR_type"/>
</dbReference>
<keyword evidence="2" id="KW-0285">Flavoprotein</keyword>
<evidence type="ECO:0000256" key="9">
    <source>
        <dbReference type="ARBA" id="ARBA00023136"/>
    </source>
</evidence>
<dbReference type="InterPro" id="IPR013130">
    <property type="entry name" value="Fe3_Rdtase_TM_dom"/>
</dbReference>
<dbReference type="GeneID" id="115919487"/>
<dbReference type="Gene3D" id="2.40.30.10">
    <property type="entry name" value="Translation factors"/>
    <property type="match status" value="1"/>
</dbReference>
<dbReference type="InterPro" id="IPR013112">
    <property type="entry name" value="FAD-bd_8"/>
</dbReference>
<feature type="transmembrane region" description="Helical" evidence="10">
    <location>
        <begin position="295"/>
        <end position="318"/>
    </location>
</feature>
<dbReference type="GO" id="GO:0005509">
    <property type="term" value="F:calcium ion binding"/>
    <property type="evidence" value="ECO:0007669"/>
    <property type="project" value="InterPro"/>
</dbReference>
<dbReference type="KEGG" id="spu:581656"/>
<dbReference type="Gene3D" id="1.10.238.10">
    <property type="entry name" value="EF-hand"/>
    <property type="match status" value="1"/>
</dbReference>
<dbReference type="CDD" id="cd00051">
    <property type="entry name" value="EFh"/>
    <property type="match status" value="2"/>
</dbReference>
<dbReference type="GO" id="GO:0006952">
    <property type="term" value="P:defense response"/>
    <property type="evidence" value="ECO:0000318"/>
    <property type="project" value="GO_Central"/>
</dbReference>
<keyword evidence="8" id="KW-0560">Oxidoreductase</keyword>
<feature type="domain" description="FAD-binding FR-type" evidence="12">
    <location>
        <begin position="427"/>
        <end position="550"/>
    </location>
</feature>
<dbReference type="InterPro" id="IPR039261">
    <property type="entry name" value="FNR_nucleotide-bd"/>
</dbReference>
<dbReference type="PANTHER" id="PTHR11972">
    <property type="entry name" value="NADPH OXIDASE"/>
    <property type="match status" value="1"/>
</dbReference>
<evidence type="ECO:0000313" key="13">
    <source>
        <dbReference type="EnsemblMetazoa" id="XP_030855808"/>
    </source>
</evidence>
<evidence type="ECO:0000256" key="6">
    <source>
        <dbReference type="ARBA" id="ARBA00022857"/>
    </source>
</evidence>